<dbReference type="PANTHER" id="PTHR10000:SF55">
    <property type="entry name" value="5-AMINO-6-(5-PHOSPHO-D-RIBITYLAMINO)URACIL PHOSPHATASE YCSE"/>
    <property type="match status" value="1"/>
</dbReference>
<dbReference type="GO" id="GO:0016791">
    <property type="term" value="F:phosphatase activity"/>
    <property type="evidence" value="ECO:0007669"/>
    <property type="project" value="UniProtKB-ARBA"/>
</dbReference>
<dbReference type="RefSeq" id="WP_183184635.1">
    <property type="nucleotide sequence ID" value="NZ_BMNP01000012.1"/>
</dbReference>
<dbReference type="GO" id="GO:0005829">
    <property type="term" value="C:cytosol"/>
    <property type="evidence" value="ECO:0007669"/>
    <property type="project" value="TreeGrafter"/>
</dbReference>
<organism evidence="1 2">
    <name type="scientific">Anoxybacteroides voinovskiense</name>
    <dbReference type="NCBI Taxonomy" id="230470"/>
    <lineage>
        <taxon>Bacteria</taxon>
        <taxon>Bacillati</taxon>
        <taxon>Bacillota</taxon>
        <taxon>Bacilli</taxon>
        <taxon>Bacillales</taxon>
        <taxon>Anoxybacillaceae</taxon>
        <taxon>Anoxybacteroides</taxon>
    </lineage>
</organism>
<dbReference type="InterPro" id="IPR023214">
    <property type="entry name" value="HAD_sf"/>
</dbReference>
<dbReference type="SFLD" id="SFLDS00003">
    <property type="entry name" value="Haloacid_Dehalogenase"/>
    <property type="match status" value="1"/>
</dbReference>
<dbReference type="SFLD" id="SFLDG01140">
    <property type="entry name" value="C2.B:_Phosphomannomutase_and_P"/>
    <property type="match status" value="1"/>
</dbReference>
<dbReference type="Gene3D" id="3.30.1240.10">
    <property type="match status" value="1"/>
</dbReference>
<name>A0A840DMR3_9BACL</name>
<dbReference type="NCBIfam" id="TIGR01484">
    <property type="entry name" value="HAD-SF-IIB"/>
    <property type="match status" value="1"/>
</dbReference>
<evidence type="ECO:0008006" key="3">
    <source>
        <dbReference type="Google" id="ProtNLM"/>
    </source>
</evidence>
<keyword evidence="2" id="KW-1185">Reference proteome</keyword>
<gene>
    <name evidence="1" type="ORF">GGR02_002120</name>
</gene>
<evidence type="ECO:0000313" key="1">
    <source>
        <dbReference type="EMBL" id="MBB4074354.1"/>
    </source>
</evidence>
<dbReference type="SUPFAM" id="SSF56784">
    <property type="entry name" value="HAD-like"/>
    <property type="match status" value="1"/>
</dbReference>
<accession>A0A840DMR3</accession>
<dbReference type="AlphaFoldDB" id="A0A840DMR3"/>
<dbReference type="Gene3D" id="3.40.50.1000">
    <property type="entry name" value="HAD superfamily/HAD-like"/>
    <property type="match status" value="1"/>
</dbReference>
<dbReference type="EMBL" id="JACIDE010000013">
    <property type="protein sequence ID" value="MBB4074354.1"/>
    <property type="molecule type" value="Genomic_DNA"/>
</dbReference>
<dbReference type="Proteomes" id="UP000559598">
    <property type="component" value="Unassembled WGS sequence"/>
</dbReference>
<dbReference type="InterPro" id="IPR036412">
    <property type="entry name" value="HAD-like_sf"/>
</dbReference>
<dbReference type="PANTHER" id="PTHR10000">
    <property type="entry name" value="PHOSPHOSERINE PHOSPHATASE"/>
    <property type="match status" value="1"/>
</dbReference>
<comment type="caution">
    <text evidence="1">The sequence shown here is derived from an EMBL/GenBank/DDBJ whole genome shotgun (WGS) entry which is preliminary data.</text>
</comment>
<evidence type="ECO:0000313" key="2">
    <source>
        <dbReference type="Proteomes" id="UP000559598"/>
    </source>
</evidence>
<dbReference type="PROSITE" id="PS01228">
    <property type="entry name" value="COF_1"/>
    <property type="match status" value="1"/>
</dbReference>
<sequence length="282" mass="31125">MLIALDMDGTLLNSSGRISERNKEAIVAAQKAGHMVAIATGRAFNDARKPLAEAELDCPVIGLNGAVIVQPNGAITRDVPLNKDALLPTLEWVRLQPDIYCEIYTNDAVYVGLHNREHLVAMAASAEQDVKRIVEKQFQQARVTYVPDIREIWNSELVFYKILIFSLRRSSLEKAAQQFHLLPDITVTSSHPHNIEINHRQATKGEAVKQLAATYGIDLKKTMVIGDSLNDLPMFAVAGYRVAMGNAAEEVKQQADFITITNDEDGVAHALEKLVGQECLVK</sequence>
<dbReference type="SFLD" id="SFLDG01144">
    <property type="entry name" value="C2.B.4:_PGP_Like"/>
    <property type="match status" value="1"/>
</dbReference>
<dbReference type="NCBIfam" id="TIGR00099">
    <property type="entry name" value="Cof-subfamily"/>
    <property type="match status" value="1"/>
</dbReference>
<dbReference type="InterPro" id="IPR000150">
    <property type="entry name" value="Cof"/>
</dbReference>
<proteinExistence type="predicted"/>
<protein>
    <recommendedName>
        <fullName evidence="3">Hydrolase</fullName>
    </recommendedName>
</protein>
<dbReference type="InterPro" id="IPR006379">
    <property type="entry name" value="HAD-SF_hydro_IIB"/>
</dbReference>
<reference evidence="1 2" key="1">
    <citation type="submission" date="2020-08" db="EMBL/GenBank/DDBJ databases">
        <title>Genomic Encyclopedia of Type Strains, Phase IV (KMG-IV): sequencing the most valuable type-strain genomes for metagenomic binning, comparative biology and taxonomic classification.</title>
        <authorList>
            <person name="Goeker M."/>
        </authorList>
    </citation>
    <scope>NUCLEOTIDE SEQUENCE [LARGE SCALE GENOMIC DNA]</scope>
    <source>
        <strain evidence="1 2">DSM 17075</strain>
    </source>
</reference>
<dbReference type="CDD" id="cd07516">
    <property type="entry name" value="HAD_Pase"/>
    <property type="match status" value="1"/>
</dbReference>
<dbReference type="Pfam" id="PF08282">
    <property type="entry name" value="Hydrolase_3"/>
    <property type="match status" value="1"/>
</dbReference>
<dbReference type="GO" id="GO:0000287">
    <property type="term" value="F:magnesium ion binding"/>
    <property type="evidence" value="ECO:0007669"/>
    <property type="project" value="TreeGrafter"/>
</dbReference>